<accession>A0A6J4S992</accession>
<keyword evidence="6" id="KW-0418">Kinase</keyword>
<dbReference type="AlphaFoldDB" id="A0A6J4S992"/>
<sequence length="90" mass="9772">MHELTTNALKYGSFSNDGGTVDVRWEVLDDRLNLRWAERGGPAVEAPSRRGFGSRMIERGLAAELGGTVHIDFQPDGIVCTVDAPFPEAA</sequence>
<dbReference type="PANTHER" id="PTHR41523">
    <property type="entry name" value="TWO-COMPONENT SYSTEM SENSOR PROTEIN"/>
    <property type="match status" value="1"/>
</dbReference>
<dbReference type="PANTHER" id="PTHR41523:SF7">
    <property type="entry name" value="HISTIDINE KINASE"/>
    <property type="match status" value="1"/>
</dbReference>
<dbReference type="InterPro" id="IPR036890">
    <property type="entry name" value="HATPase_C_sf"/>
</dbReference>
<keyword evidence="3" id="KW-0597">Phosphoprotein</keyword>
<evidence type="ECO:0000256" key="2">
    <source>
        <dbReference type="ARBA" id="ARBA00012438"/>
    </source>
</evidence>
<keyword evidence="4" id="KW-0808">Transferase</keyword>
<gene>
    <name evidence="8" type="ORF">AVDCRST_MAG09-170</name>
</gene>
<dbReference type="EMBL" id="CADCVZ010000005">
    <property type="protein sequence ID" value="CAA9492156.1"/>
    <property type="molecule type" value="Genomic_DNA"/>
</dbReference>
<evidence type="ECO:0000256" key="6">
    <source>
        <dbReference type="ARBA" id="ARBA00022777"/>
    </source>
</evidence>
<comment type="catalytic activity">
    <reaction evidence="1">
        <text>ATP + protein L-histidine = ADP + protein N-phospho-L-histidine.</text>
        <dbReference type="EC" id="2.7.13.3"/>
    </reaction>
</comment>
<dbReference type="GO" id="GO:0004673">
    <property type="term" value="F:protein histidine kinase activity"/>
    <property type="evidence" value="ECO:0007669"/>
    <property type="project" value="UniProtKB-EC"/>
</dbReference>
<dbReference type="GO" id="GO:0005524">
    <property type="term" value="F:ATP binding"/>
    <property type="evidence" value="ECO:0007669"/>
    <property type="project" value="UniProtKB-KW"/>
</dbReference>
<evidence type="ECO:0000313" key="8">
    <source>
        <dbReference type="EMBL" id="CAA9492156.1"/>
    </source>
</evidence>
<dbReference type="EC" id="2.7.13.3" evidence="2"/>
<name>A0A6J4S992_9SPHN</name>
<evidence type="ECO:0000256" key="1">
    <source>
        <dbReference type="ARBA" id="ARBA00000085"/>
    </source>
</evidence>
<protein>
    <recommendedName>
        <fullName evidence="2">histidine kinase</fullName>
        <ecNumber evidence="2">2.7.13.3</ecNumber>
    </recommendedName>
</protein>
<keyword evidence="5" id="KW-0547">Nucleotide-binding</keyword>
<keyword evidence="7" id="KW-0067">ATP-binding</keyword>
<dbReference type="SUPFAM" id="SSF55874">
    <property type="entry name" value="ATPase domain of HSP90 chaperone/DNA topoisomerase II/histidine kinase"/>
    <property type="match status" value="1"/>
</dbReference>
<evidence type="ECO:0000256" key="3">
    <source>
        <dbReference type="ARBA" id="ARBA00022553"/>
    </source>
</evidence>
<evidence type="ECO:0000256" key="5">
    <source>
        <dbReference type="ARBA" id="ARBA00022741"/>
    </source>
</evidence>
<dbReference type="Gene3D" id="3.30.565.10">
    <property type="entry name" value="Histidine kinase-like ATPase, C-terminal domain"/>
    <property type="match status" value="1"/>
</dbReference>
<reference evidence="8" key="1">
    <citation type="submission" date="2020-02" db="EMBL/GenBank/DDBJ databases">
        <authorList>
            <person name="Meier V. D."/>
        </authorList>
    </citation>
    <scope>NUCLEOTIDE SEQUENCE</scope>
    <source>
        <strain evidence="8">AVDCRST_MAG09</strain>
    </source>
</reference>
<evidence type="ECO:0000256" key="4">
    <source>
        <dbReference type="ARBA" id="ARBA00022679"/>
    </source>
</evidence>
<proteinExistence type="predicted"/>
<organism evidence="8">
    <name type="scientific">uncultured Sphingomonas sp</name>
    <dbReference type="NCBI Taxonomy" id="158754"/>
    <lineage>
        <taxon>Bacteria</taxon>
        <taxon>Pseudomonadati</taxon>
        <taxon>Pseudomonadota</taxon>
        <taxon>Alphaproteobacteria</taxon>
        <taxon>Sphingomonadales</taxon>
        <taxon>Sphingomonadaceae</taxon>
        <taxon>Sphingomonas</taxon>
        <taxon>environmental samples</taxon>
    </lineage>
</organism>
<evidence type="ECO:0000256" key="7">
    <source>
        <dbReference type="ARBA" id="ARBA00022840"/>
    </source>
</evidence>